<keyword evidence="6 7" id="KW-0472">Membrane</keyword>
<dbReference type="CDD" id="cd06261">
    <property type="entry name" value="TM_PBP2"/>
    <property type="match status" value="1"/>
</dbReference>
<comment type="subcellular location">
    <subcellularLocation>
        <location evidence="1 7">Cell membrane</location>
        <topology evidence="1 7">Multi-pass membrane protein</topology>
    </subcellularLocation>
</comment>
<keyword evidence="2 7" id="KW-0813">Transport</keyword>
<sequence length="347" mass="37419">MSDLLAGTSGSVAAEPGRRRGRTARYVATKVAGGIVSLFMVAVLGFFLFRVIPGDPVRTMTRGAPVSPEQIAQLRARLGLDQPLWKQFLDFLGDLLRGDLGTSYTYSRPVAELIWERIGPTVLLVGTATALAVVLGLWMGSRAAWRHGSGFDKASTSVALTLWSVPTFWLGLIVLMVFGVGVGPIPGLFPVGGISSPDPPPTVLGQVLDVAHHMVLPVLTMVAVIYAQYLMVMRSSLLEEMGEDYLTTARAKGLREDLVRRRHAVPNALLPTVTLIFLHLGLVVAGAITVETVFSWPGLGLLTYEALRVPDLPLLQGTFIVLAGSVIVMNVLADMLYQVLDPRVRQS</sequence>
<dbReference type="GO" id="GO:0005886">
    <property type="term" value="C:plasma membrane"/>
    <property type="evidence" value="ECO:0007669"/>
    <property type="project" value="UniProtKB-SubCell"/>
</dbReference>
<dbReference type="OrthoDB" id="147639at2"/>
<name>A0A073BAS5_9PSEU</name>
<dbReference type="InterPro" id="IPR045621">
    <property type="entry name" value="BPD_transp_1_N"/>
</dbReference>
<protein>
    <submittedName>
        <fullName evidence="9">ABC transporter permease</fullName>
    </submittedName>
</protein>
<proteinExistence type="inferred from homology"/>
<comment type="caution">
    <text evidence="9">The sequence shown here is derived from an EMBL/GenBank/DDBJ whole genome shotgun (WGS) entry which is preliminary data.</text>
</comment>
<feature type="transmembrane region" description="Helical" evidence="7">
    <location>
        <begin position="160"/>
        <end position="182"/>
    </location>
</feature>
<dbReference type="AlphaFoldDB" id="A0A073BAS5"/>
<keyword evidence="5 7" id="KW-1133">Transmembrane helix</keyword>
<feature type="transmembrane region" description="Helical" evidence="7">
    <location>
        <begin position="27"/>
        <end position="52"/>
    </location>
</feature>
<evidence type="ECO:0000259" key="8">
    <source>
        <dbReference type="PROSITE" id="PS50928"/>
    </source>
</evidence>
<evidence type="ECO:0000313" key="9">
    <source>
        <dbReference type="EMBL" id="KEI44879.1"/>
    </source>
</evidence>
<evidence type="ECO:0000256" key="4">
    <source>
        <dbReference type="ARBA" id="ARBA00022692"/>
    </source>
</evidence>
<dbReference type="eggNOG" id="COG0601">
    <property type="taxonomic scope" value="Bacteria"/>
</dbReference>
<evidence type="ECO:0000256" key="5">
    <source>
        <dbReference type="ARBA" id="ARBA00022989"/>
    </source>
</evidence>
<gene>
    <name evidence="9" type="ORF">GU90_06530</name>
</gene>
<keyword evidence="4 7" id="KW-0812">Transmembrane</keyword>
<dbReference type="PANTHER" id="PTHR43376:SF1">
    <property type="entry name" value="OLIGOPEPTIDE TRANSPORT SYSTEM PERMEASE PROTEIN"/>
    <property type="match status" value="1"/>
</dbReference>
<dbReference type="InterPro" id="IPR000515">
    <property type="entry name" value="MetI-like"/>
</dbReference>
<evidence type="ECO:0000256" key="2">
    <source>
        <dbReference type="ARBA" id="ARBA00022448"/>
    </source>
</evidence>
<evidence type="ECO:0000256" key="3">
    <source>
        <dbReference type="ARBA" id="ARBA00022475"/>
    </source>
</evidence>
<evidence type="ECO:0000256" key="7">
    <source>
        <dbReference type="RuleBase" id="RU363032"/>
    </source>
</evidence>
<feature type="transmembrane region" description="Helical" evidence="7">
    <location>
        <begin position="118"/>
        <end position="139"/>
    </location>
</feature>
<dbReference type="STRING" id="28042.GU90_06530"/>
<keyword evidence="3" id="KW-1003">Cell membrane</keyword>
<reference evidence="9 10" key="1">
    <citation type="submission" date="2014-06" db="EMBL/GenBank/DDBJ databases">
        <title>Saccharopolyspora rectivirgula DSM-43113 Genome sequencing.</title>
        <authorList>
            <person name="Barrera C."/>
            <person name="Millon L."/>
            <person name="Rognon B."/>
            <person name="Zaugg C."/>
            <person name="Monod M."/>
        </authorList>
    </citation>
    <scope>NUCLEOTIDE SEQUENCE [LARGE SCALE GENOMIC DNA]</scope>
    <source>
        <strain evidence="9 10">DSM 43113</strain>
    </source>
</reference>
<evidence type="ECO:0000256" key="6">
    <source>
        <dbReference type="ARBA" id="ARBA00023136"/>
    </source>
</evidence>
<feature type="transmembrane region" description="Helical" evidence="7">
    <location>
        <begin position="268"/>
        <end position="294"/>
    </location>
</feature>
<dbReference type="Pfam" id="PF19300">
    <property type="entry name" value="BPD_transp_1_N"/>
    <property type="match status" value="1"/>
</dbReference>
<dbReference type="PANTHER" id="PTHR43376">
    <property type="entry name" value="OLIGOPEPTIDE TRANSPORT SYSTEM PERMEASE PROTEIN"/>
    <property type="match status" value="1"/>
</dbReference>
<keyword evidence="10" id="KW-1185">Reference proteome</keyword>
<dbReference type="RefSeq" id="WP_029721886.1">
    <property type="nucleotide sequence ID" value="NZ_JAJUIW010000017.1"/>
</dbReference>
<dbReference type="InterPro" id="IPR035906">
    <property type="entry name" value="MetI-like_sf"/>
</dbReference>
<organism evidence="9 10">
    <name type="scientific">Saccharopolyspora rectivirgula</name>
    <dbReference type="NCBI Taxonomy" id="28042"/>
    <lineage>
        <taxon>Bacteria</taxon>
        <taxon>Bacillati</taxon>
        <taxon>Actinomycetota</taxon>
        <taxon>Actinomycetes</taxon>
        <taxon>Pseudonocardiales</taxon>
        <taxon>Pseudonocardiaceae</taxon>
        <taxon>Saccharopolyspora</taxon>
    </lineage>
</organism>
<dbReference type="GO" id="GO:0055085">
    <property type="term" value="P:transmembrane transport"/>
    <property type="evidence" value="ECO:0007669"/>
    <property type="project" value="InterPro"/>
</dbReference>
<feature type="transmembrane region" description="Helical" evidence="7">
    <location>
        <begin position="210"/>
        <end position="232"/>
    </location>
</feature>
<dbReference type="Gene3D" id="1.10.3720.10">
    <property type="entry name" value="MetI-like"/>
    <property type="match status" value="1"/>
</dbReference>
<feature type="domain" description="ABC transmembrane type-1" evidence="8">
    <location>
        <begin position="118"/>
        <end position="333"/>
    </location>
</feature>
<accession>A0A073BAS5</accession>
<evidence type="ECO:0000256" key="1">
    <source>
        <dbReference type="ARBA" id="ARBA00004651"/>
    </source>
</evidence>
<dbReference type="EMBL" id="JNVU01000017">
    <property type="protein sequence ID" value="KEI44879.1"/>
    <property type="molecule type" value="Genomic_DNA"/>
</dbReference>
<comment type="similarity">
    <text evidence="7">Belongs to the binding-protein-dependent transport system permease family.</text>
</comment>
<dbReference type="SUPFAM" id="SSF161098">
    <property type="entry name" value="MetI-like"/>
    <property type="match status" value="1"/>
</dbReference>
<dbReference type="PROSITE" id="PS50928">
    <property type="entry name" value="ABC_TM1"/>
    <property type="match status" value="1"/>
</dbReference>
<dbReference type="Proteomes" id="UP000031419">
    <property type="component" value="Unassembled WGS sequence"/>
</dbReference>
<dbReference type="Pfam" id="PF00528">
    <property type="entry name" value="BPD_transp_1"/>
    <property type="match status" value="1"/>
</dbReference>
<feature type="transmembrane region" description="Helical" evidence="7">
    <location>
        <begin position="314"/>
        <end position="337"/>
    </location>
</feature>
<evidence type="ECO:0000313" key="10">
    <source>
        <dbReference type="Proteomes" id="UP000031419"/>
    </source>
</evidence>